<dbReference type="Proteomes" id="UP001315967">
    <property type="component" value="Chromosome"/>
</dbReference>
<name>A0ABY5P217_9LACT</name>
<dbReference type="CDD" id="cd19071">
    <property type="entry name" value="AKR_AKR1-5-like"/>
    <property type="match status" value="1"/>
</dbReference>
<keyword evidence="6" id="KW-1185">Reference proteome</keyword>
<reference evidence="5 6" key="1">
    <citation type="submission" date="2022-08" db="EMBL/GenBank/DDBJ databases">
        <title>Aerococcaceae sp. nov isolated from spoiled eye mask.</title>
        <authorList>
            <person name="Zhou G."/>
            <person name="Xie X.-B."/>
            <person name="Shi Q.-S."/>
            <person name="Wang Y.-S."/>
            <person name="Wen X."/>
            <person name="Peng H."/>
            <person name="Yang X.-J."/>
            <person name="Tao H.-B."/>
            <person name="Huang X.-M."/>
        </authorList>
    </citation>
    <scope>NUCLEOTIDE SEQUENCE [LARGE SCALE GENOMIC DNA]</scope>
    <source>
        <strain evidence="6">DM20194951</strain>
    </source>
</reference>
<comment type="similarity">
    <text evidence="1">Belongs to the aldo/keto reductase family.</text>
</comment>
<protein>
    <submittedName>
        <fullName evidence="5">Aldo/keto reductase</fullName>
    </submittedName>
</protein>
<keyword evidence="3" id="KW-0560">Oxidoreductase</keyword>
<evidence type="ECO:0000256" key="2">
    <source>
        <dbReference type="ARBA" id="ARBA00022857"/>
    </source>
</evidence>
<dbReference type="PANTHER" id="PTHR43827">
    <property type="entry name" value="2,5-DIKETO-D-GLUCONIC ACID REDUCTASE"/>
    <property type="match status" value="1"/>
</dbReference>
<sequence>MVFTETVTLANGVVMPMLGFGTWMIDDDAVVQPVKDAIELGYRHIDTAAAYHNEVGVGKAVKASGVPREELFITTKLAAEKKDYESAKVAIDKALVRLDMDYIDLMIIHSPQPWADFRGDDHYFEGNLEAWRALEEALEAGKLRAIGVSNFEEVDLDNLLKNAKVKPMVNQILAHISNVPNELVAFSQENNIVVEAYSPIAHGAILHHPTVQETAAKYDVSPAQLSIRYVIQLGMVALPKSTNKDHIKDNAELDFTISDADMETLNQIPMIEDYGEDRDMPVFSSQF</sequence>
<proteinExistence type="inferred from homology"/>
<organism evidence="5 6">
    <name type="scientific">Fundicoccus culcitae</name>
    <dbReference type="NCBI Taxonomy" id="2969821"/>
    <lineage>
        <taxon>Bacteria</taxon>
        <taxon>Bacillati</taxon>
        <taxon>Bacillota</taxon>
        <taxon>Bacilli</taxon>
        <taxon>Lactobacillales</taxon>
        <taxon>Aerococcaceae</taxon>
        <taxon>Fundicoccus</taxon>
    </lineage>
</organism>
<keyword evidence="2" id="KW-0521">NADP</keyword>
<dbReference type="PANTHER" id="PTHR43827:SF3">
    <property type="entry name" value="NADP-DEPENDENT OXIDOREDUCTASE DOMAIN-CONTAINING PROTEIN"/>
    <property type="match status" value="1"/>
</dbReference>
<evidence type="ECO:0000313" key="5">
    <source>
        <dbReference type="EMBL" id="UUX32751.1"/>
    </source>
</evidence>
<dbReference type="SUPFAM" id="SSF51430">
    <property type="entry name" value="NAD(P)-linked oxidoreductase"/>
    <property type="match status" value="1"/>
</dbReference>
<dbReference type="PRINTS" id="PR00069">
    <property type="entry name" value="ALDKETRDTASE"/>
</dbReference>
<evidence type="ECO:0000256" key="3">
    <source>
        <dbReference type="ARBA" id="ARBA00023002"/>
    </source>
</evidence>
<dbReference type="Gene3D" id="3.20.20.100">
    <property type="entry name" value="NADP-dependent oxidoreductase domain"/>
    <property type="match status" value="1"/>
</dbReference>
<evidence type="ECO:0000313" key="6">
    <source>
        <dbReference type="Proteomes" id="UP001315967"/>
    </source>
</evidence>
<dbReference type="InterPro" id="IPR036812">
    <property type="entry name" value="NAD(P)_OxRdtase_dom_sf"/>
</dbReference>
<evidence type="ECO:0000259" key="4">
    <source>
        <dbReference type="Pfam" id="PF00248"/>
    </source>
</evidence>
<accession>A0ABY5P217</accession>
<dbReference type="InterPro" id="IPR018170">
    <property type="entry name" value="Aldo/ket_reductase_CS"/>
</dbReference>
<evidence type="ECO:0000256" key="1">
    <source>
        <dbReference type="ARBA" id="ARBA00007905"/>
    </source>
</evidence>
<feature type="domain" description="NADP-dependent oxidoreductase" evidence="4">
    <location>
        <begin position="18"/>
        <end position="268"/>
    </location>
</feature>
<dbReference type="Pfam" id="PF00248">
    <property type="entry name" value="Aldo_ket_red"/>
    <property type="match status" value="1"/>
</dbReference>
<dbReference type="PIRSF" id="PIRSF000097">
    <property type="entry name" value="AKR"/>
    <property type="match status" value="1"/>
</dbReference>
<dbReference type="RefSeq" id="WP_313792250.1">
    <property type="nucleotide sequence ID" value="NZ_CP102453.1"/>
</dbReference>
<dbReference type="InterPro" id="IPR020471">
    <property type="entry name" value="AKR"/>
</dbReference>
<dbReference type="PROSITE" id="PS00798">
    <property type="entry name" value="ALDOKETO_REDUCTASE_1"/>
    <property type="match status" value="1"/>
</dbReference>
<gene>
    <name evidence="5" type="ORF">NRE15_07415</name>
</gene>
<dbReference type="InterPro" id="IPR023210">
    <property type="entry name" value="NADP_OxRdtase_dom"/>
</dbReference>
<dbReference type="EMBL" id="CP102453">
    <property type="protein sequence ID" value="UUX32751.1"/>
    <property type="molecule type" value="Genomic_DNA"/>
</dbReference>